<evidence type="ECO:0000313" key="2">
    <source>
        <dbReference type="Proteomes" id="UP000270144"/>
    </source>
</evidence>
<dbReference type="EMBL" id="KR822819">
    <property type="protein sequence ID" value="AMK09256.1"/>
    <property type="molecule type" value="Viral_cRNA"/>
</dbReference>
<sequence>MGDKDKRNETQGALGPILSSFEEKGKVMNVNEEDKEYETVFSQLSPDARDKLINKEVVGISVTVYRQVQYPCVFWIAKYNDVVIQIDANHQYSSLLRFVDPDSVFGGAVWNDIENKVTYVNYELVSFLRVIGAPNLPMGLTRLYTSALHLKSQKIEVIPWSAAKLILGCLGLMGSTRITNLISELLVASGGKITEQMLFRSLQLGILGFRLWDDTEDEWLQIWNEFSTCEWENPTAKVLSAWFAERHDRTLEKGTFAWEEEINFAVFLSVHGHAKSYNETSAAESYIKRYKAFCSQLGNSSGIAEFQGSFTKTIWKPESLSKLQGILSPKAKKILYNKIVMKKTQVQFSWLSYVYLLMEGNGMTMVRETHNMLAGTPLKGFFDKRMVVEVRDFLKYYNKKSNDTGFLYSWYIQPDVLDGFAHAKFINLYSLTLIWCNEHGKMKNYNSTMLDKSIPKTLLNVADVTQMDGTDNSNEIVQEVQTLLHCKSNLAGGSQFDLGGFLKMLTKEYTNQEKGKETE</sequence>
<dbReference type="KEGG" id="vg:40526505"/>
<dbReference type="RefSeq" id="YP_009666278.1">
    <property type="nucleotide sequence ID" value="NC_043484.1"/>
</dbReference>
<dbReference type="Proteomes" id="UP000270144">
    <property type="component" value="Segment"/>
</dbReference>
<reference evidence="1 2" key="1">
    <citation type="journal article" date="2016" name="Virus Evol.">
        <title>The evolution, diversity and host associations of rhabdoviruses.</title>
        <authorList>
            <person name="Longdon B."/>
            <person name="Murray G.G.R."/>
            <person name="Palmer W.J."/>
            <person name="Day J.P."/>
            <person name="Parker D.J."/>
            <person name="Welch J.J."/>
            <person name="Obbard D.J."/>
            <person name="Jiggins F.M."/>
        </authorList>
    </citation>
    <scope>NUCLEOTIDE SEQUENCE [LARGE SCALE GENOMIC DNA]</scope>
</reference>
<accession>A0A140D8N2</accession>
<proteinExistence type="predicted"/>
<name>A0A140D8N2_9MONO</name>
<evidence type="ECO:0000313" key="1">
    <source>
        <dbReference type="EMBL" id="AMK09256.1"/>
    </source>
</evidence>
<dbReference type="GeneID" id="40526505"/>
<organism evidence="1 2">
    <name type="scientific">Drosophila unispina virus 1</name>
    <dbReference type="NCBI Taxonomy" id="1802951"/>
    <lineage>
        <taxon>Viruses</taxon>
        <taxon>Riboviria</taxon>
        <taxon>Orthornavirae</taxon>
        <taxon>Negarnaviricota</taxon>
        <taxon>Haploviricotina</taxon>
        <taxon>Monjiviricetes</taxon>
        <taxon>Mononegavirales</taxon>
        <taxon>Xinmoviridae</taxon>
        <taxon>Drunivirus</taxon>
        <taxon>Drunivirus chambonense</taxon>
    </lineage>
</organism>
<protein>
    <submittedName>
        <fullName evidence="1">ORF1</fullName>
    </submittedName>
</protein>
<keyword evidence="2" id="KW-1185">Reference proteome</keyword>